<feature type="domain" description="IrrE N-terminal-like" evidence="1">
    <location>
        <begin position="311"/>
        <end position="439"/>
    </location>
</feature>
<reference evidence="2 3" key="1">
    <citation type="submission" date="2018-10" db="EMBL/GenBank/DDBJ databases">
        <title>Transmission dynamics of multidrug resistant bacteria on intensive care unit surfaces.</title>
        <authorList>
            <person name="D'Souza A.W."/>
            <person name="Potter R.F."/>
            <person name="Wallace M."/>
            <person name="Shupe A."/>
            <person name="Patel S."/>
            <person name="Sun S."/>
            <person name="Gul D."/>
            <person name="Kwon J.H."/>
            <person name="Andleeb S."/>
            <person name="Burnham C.-A.D."/>
            <person name="Dantas G."/>
        </authorList>
    </citation>
    <scope>NUCLEOTIDE SEQUENCE [LARGE SCALE GENOMIC DNA]</scope>
    <source>
        <strain evidence="2 3">PX_177</strain>
    </source>
</reference>
<dbReference type="Gene3D" id="1.10.10.2910">
    <property type="match status" value="1"/>
</dbReference>
<proteinExistence type="predicted"/>
<sequence length="462" mass="51825">MAAELKLIVDSAPSQGSLEHGWVKASLYLDGQPYWYGDDEQGSLDWTWIDLLHYLGQNWSALMLEQGLPLPLDDVPHPGKLLEKAEARWEDMPEQQIHAEENQLYRYLDRHNLSVAMNGANLPMLLWLRSGNTLWLVDEDEQARRLDFQRLGRQLEEIGDALANLFAKSTQPHVRAAVTHWQGRQQQLSRDYLNYSTGMSPQRLDELSRLVPLEPAANDLAFAQEPVYLAAARMARHHLSTAQIAEIMQRLQQAPALGKQPFARLAAEANAKIEQLTGSPPFEQGYQLARWLREQLHMVPSAPFEPETVLEQEGVSIEELKLESGAVDAIACWGSIDPLILLNRNEQARAASKHGRRSTLAHELCHLLVDRTRALPVAEVLGGEVDSESEKRANAFAAEALLPQAHAIEVLRNAPSLREAVETLARTHQVSRQLVAYQLHNAPGVELSEDEQVALRNYGVRA</sequence>
<dbReference type="AlphaFoldDB" id="A0A427E984"/>
<accession>A0A427E984</accession>
<name>A0A427E984_9GAMM</name>
<dbReference type="InterPro" id="IPR052345">
    <property type="entry name" value="Rad_response_metalloprotease"/>
</dbReference>
<dbReference type="PANTHER" id="PTHR43236:SF1">
    <property type="entry name" value="BLL7220 PROTEIN"/>
    <property type="match status" value="1"/>
</dbReference>
<gene>
    <name evidence="2" type="ORF">EGJ28_04755</name>
</gene>
<evidence type="ECO:0000259" key="1">
    <source>
        <dbReference type="Pfam" id="PF06114"/>
    </source>
</evidence>
<protein>
    <submittedName>
        <fullName evidence="2">ImmA/IrrE family metallo-endopeptidase</fullName>
    </submittedName>
</protein>
<dbReference type="InterPro" id="IPR010359">
    <property type="entry name" value="IrrE_HExxH"/>
</dbReference>
<evidence type="ECO:0000313" key="2">
    <source>
        <dbReference type="EMBL" id="RRV12939.1"/>
    </source>
</evidence>
<evidence type="ECO:0000313" key="3">
    <source>
        <dbReference type="Proteomes" id="UP000276506"/>
    </source>
</evidence>
<dbReference type="Pfam" id="PF06114">
    <property type="entry name" value="Peptidase_M78"/>
    <property type="match status" value="1"/>
</dbReference>
<dbReference type="PANTHER" id="PTHR43236">
    <property type="entry name" value="ANTITOXIN HIGA1"/>
    <property type="match status" value="1"/>
</dbReference>
<comment type="caution">
    <text evidence="2">The sequence shown here is derived from an EMBL/GenBank/DDBJ whole genome shotgun (WGS) entry which is preliminary data.</text>
</comment>
<dbReference type="RefSeq" id="WP_125876345.1">
    <property type="nucleotide sequence ID" value="NZ_RHQL01000002.1"/>
</dbReference>
<dbReference type="EMBL" id="RHQL01000002">
    <property type="protein sequence ID" value="RRV12939.1"/>
    <property type="molecule type" value="Genomic_DNA"/>
</dbReference>
<dbReference type="Proteomes" id="UP000276506">
    <property type="component" value="Unassembled WGS sequence"/>
</dbReference>
<organism evidence="2 3">
    <name type="scientific">Stutzerimonas xanthomarina</name>
    <dbReference type="NCBI Taxonomy" id="271420"/>
    <lineage>
        <taxon>Bacteria</taxon>
        <taxon>Pseudomonadati</taxon>
        <taxon>Pseudomonadota</taxon>
        <taxon>Gammaproteobacteria</taxon>
        <taxon>Pseudomonadales</taxon>
        <taxon>Pseudomonadaceae</taxon>
        <taxon>Stutzerimonas</taxon>
    </lineage>
</organism>